<dbReference type="EMBL" id="CP034940">
    <property type="protein sequence ID" value="QAY18856.1"/>
    <property type="molecule type" value="Genomic_DNA"/>
</dbReference>
<reference evidence="3" key="2">
    <citation type="journal article" date="2019" name="Microbiol. Resour. Announc.">
        <title>Complete Genome Sequence of Halorubrum ezzemoulense Strain Fb21.</title>
        <authorList>
            <person name="Feng Y."/>
            <person name="Louyakis A.S."/>
            <person name="Makkay A.M."/>
            <person name="Guerrero R.O."/>
            <person name="Papke R.T."/>
            <person name="Gogarten J.P."/>
        </authorList>
    </citation>
    <scope>NUCLEOTIDE SEQUENCE</scope>
    <source>
        <strain evidence="3">Fb21</strain>
    </source>
</reference>
<reference evidence="2 7" key="4">
    <citation type="submission" date="2023-01" db="EMBL/GenBank/DDBJ databases">
        <title>Halorubrum ezzemoulense from Santa Pola, Spain.</title>
        <authorList>
            <person name="Feng Y."/>
            <person name="Louyakis A.S."/>
            <person name="Gogarten J.P."/>
        </authorList>
    </citation>
    <scope>NUCLEOTIDE SEQUENCE [LARGE SCALE GENOMIC DNA]</scope>
    <source>
        <strain evidence="2 7">AMM015</strain>
    </source>
</reference>
<evidence type="ECO:0000256" key="1">
    <source>
        <dbReference type="SAM" id="MobiDB-lite"/>
    </source>
</evidence>
<evidence type="ECO:0000313" key="5">
    <source>
        <dbReference type="Proteomes" id="UP000198297"/>
    </source>
</evidence>
<dbReference type="RefSeq" id="WP_089309120.1">
    <property type="nucleotide sequence ID" value="NZ_CP034940.1"/>
</dbReference>
<evidence type="ECO:0000313" key="6">
    <source>
        <dbReference type="Proteomes" id="UP000293073"/>
    </source>
</evidence>
<dbReference type="EMBL" id="JAQLUK010000010">
    <property type="protein sequence ID" value="MDB2292935.1"/>
    <property type="molecule type" value="Genomic_DNA"/>
</dbReference>
<evidence type="ECO:0000313" key="4">
    <source>
        <dbReference type="EMBL" id="SNR71003.1"/>
    </source>
</evidence>
<name>A0A238YK52_HALEZ</name>
<accession>A0A238YK52</accession>
<protein>
    <submittedName>
        <fullName evidence="4">Uncharacterized protein</fullName>
    </submittedName>
</protein>
<evidence type="ECO:0000313" key="7">
    <source>
        <dbReference type="Proteomes" id="UP001210528"/>
    </source>
</evidence>
<organism evidence="4 5">
    <name type="scientific">Halorubrum ezzemoulense</name>
    <name type="common">Halorubrum chaoviator</name>
    <dbReference type="NCBI Taxonomy" id="337243"/>
    <lineage>
        <taxon>Archaea</taxon>
        <taxon>Methanobacteriati</taxon>
        <taxon>Methanobacteriota</taxon>
        <taxon>Stenosarchaea group</taxon>
        <taxon>Halobacteria</taxon>
        <taxon>Halobacteriales</taxon>
        <taxon>Haloferacaceae</taxon>
        <taxon>Halorubrum</taxon>
    </lineage>
</organism>
<evidence type="ECO:0000313" key="2">
    <source>
        <dbReference type="EMBL" id="MDB2292935.1"/>
    </source>
</evidence>
<evidence type="ECO:0000313" key="3">
    <source>
        <dbReference type="EMBL" id="QAY18856.1"/>
    </source>
</evidence>
<dbReference type="AlphaFoldDB" id="A0A238YK52"/>
<gene>
    <name evidence="3" type="ORF">EO776_01850</name>
    <name evidence="2" type="ORF">PM085_11680</name>
    <name evidence="4" type="ORF">SAMN06266787_11334</name>
</gene>
<dbReference type="KEGG" id="hezz:EO776_01850"/>
<sequence length="314" mass="35246">MTYNTPEPAELPPLNEDTPAPDDPVAVEWWHRYDDDGSPKLDTFHGFHNATRITDGDPPAVETGELVTESGVRVTTAQHSDVSTESRYLYLTHEEALNRDLSPCSECFPAYATEMRLSKERGDGGLLTESGVEGAVFLVQIRRDMSASWNVDSVHETYTSMLYRARAIRQQVGSAADRLRLSYMPVRRCDYGSFDDAMGFEPAMDHVSELREIQPDQLPAIRDSVGEEILSTPVEIDSQYTAAQKSGPSIVHRAENPPCGYERELGFDVFDETDEDPRDQLQRDAQTVSDVIERGMVVEYCLECFPELANWVAK</sequence>
<dbReference type="Proteomes" id="UP000198297">
    <property type="component" value="Unassembled WGS sequence"/>
</dbReference>
<feature type="region of interest" description="Disordered" evidence="1">
    <location>
        <begin position="1"/>
        <end position="23"/>
    </location>
</feature>
<dbReference type="EMBL" id="FZNK01000013">
    <property type="protein sequence ID" value="SNR71003.1"/>
    <property type="molecule type" value="Genomic_DNA"/>
</dbReference>
<accession>A0A481RCE0</accession>
<dbReference type="Proteomes" id="UP000293073">
    <property type="component" value="Chromosome"/>
</dbReference>
<reference evidence="6" key="3">
    <citation type="submission" date="2019-01" db="EMBL/GenBank/DDBJ databases">
        <title>Complete genome of Halorubrum ezzemoulense strain FB21.</title>
        <authorList>
            <person name="Feng Y."/>
            <person name="Louyakis A.S."/>
            <person name="Papke R.T."/>
            <person name="Gogarten J.P."/>
        </authorList>
    </citation>
    <scope>NUCLEOTIDE SEQUENCE [LARGE SCALE GENOMIC DNA]</scope>
    <source>
        <strain evidence="6">Fb21</strain>
    </source>
</reference>
<dbReference type="Proteomes" id="UP001210528">
    <property type="component" value="Unassembled WGS sequence"/>
</dbReference>
<reference evidence="4 5" key="1">
    <citation type="submission" date="2017-06" db="EMBL/GenBank/DDBJ databases">
        <authorList>
            <person name="Kim H.J."/>
            <person name="Triplett B.A."/>
        </authorList>
    </citation>
    <scope>NUCLEOTIDE SEQUENCE [LARGE SCALE GENOMIC DNA]</scope>
    <source>
        <strain evidence="4 5">DSM 19316</strain>
    </source>
</reference>
<proteinExistence type="predicted"/>
<dbReference type="GeneID" id="301358479"/>
<keyword evidence="7" id="KW-1185">Reference proteome</keyword>